<comment type="caution">
    <text evidence="1">The sequence shown here is derived from an EMBL/GenBank/DDBJ whole genome shotgun (WGS) entry which is preliminary data.</text>
</comment>
<dbReference type="PROSITE" id="PS51257">
    <property type="entry name" value="PROKAR_LIPOPROTEIN"/>
    <property type="match status" value="1"/>
</dbReference>
<evidence type="ECO:0000313" key="2">
    <source>
        <dbReference type="Proteomes" id="UP000188586"/>
    </source>
</evidence>
<dbReference type="Proteomes" id="UP000188586">
    <property type="component" value="Unassembled WGS sequence"/>
</dbReference>
<evidence type="ECO:0000313" key="1">
    <source>
        <dbReference type="EMBL" id="OOH72753.1"/>
    </source>
</evidence>
<sequence length="123" mass="13302">MRSDKGLAVGVGSMMLLLSACSAQPSEGDIRSSVLKWTIAQTDNAAAFFSGLTPEKKRQIAKAVDKDKISKTGCARNRTGLGYDCTFDMSGPTPAGIRLFHMSGIFEKDSKGQWFVHDVKTLN</sequence>
<reference evidence="1 2" key="1">
    <citation type="submission" date="2016-11" db="EMBL/GenBank/DDBJ databases">
        <title>Comparative genomics of co-occurring bacteria in distinct bioleaching systems unravels niche-specific adaptation.</title>
        <authorList>
            <person name="Zhang X."/>
            <person name="Liu X."/>
            <person name="Yin H."/>
        </authorList>
    </citation>
    <scope>NUCLEOTIDE SEQUENCE [LARGE SCALE GENOMIC DNA]</scope>
    <source>
        <strain evidence="1 2">DX</strain>
    </source>
</reference>
<proteinExistence type="predicted"/>
<accession>A0A1V3SV63</accession>
<organism evidence="1 2">
    <name type="scientific">Leptospirillum ferriphilum</name>
    <dbReference type="NCBI Taxonomy" id="178606"/>
    <lineage>
        <taxon>Bacteria</taxon>
        <taxon>Pseudomonadati</taxon>
        <taxon>Nitrospirota</taxon>
        <taxon>Nitrospiria</taxon>
        <taxon>Nitrospirales</taxon>
        <taxon>Nitrospiraceae</taxon>
        <taxon>Leptospirillum</taxon>
    </lineage>
</organism>
<evidence type="ECO:0008006" key="3">
    <source>
        <dbReference type="Google" id="ProtNLM"/>
    </source>
</evidence>
<gene>
    <name evidence="1" type="ORF">BOX24_05030</name>
</gene>
<dbReference type="RefSeq" id="WP_077303739.1">
    <property type="nucleotide sequence ID" value="NZ_JBPKCJ010000001.1"/>
</dbReference>
<dbReference type="AlphaFoldDB" id="A0A1V3SV63"/>
<name>A0A1V3SV63_9BACT</name>
<protein>
    <recommendedName>
        <fullName evidence="3">Lipoprotein</fullName>
    </recommendedName>
</protein>
<dbReference type="EMBL" id="MPOJ01000010">
    <property type="protein sequence ID" value="OOH72753.1"/>
    <property type="molecule type" value="Genomic_DNA"/>
</dbReference>